<gene>
    <name evidence="1" type="ORF">RPERSI_LOCUS18162</name>
</gene>
<comment type="caution">
    <text evidence="1">The sequence shown here is derived from an EMBL/GenBank/DDBJ whole genome shotgun (WGS) entry which is preliminary data.</text>
</comment>
<name>A0ACA9RAZ0_9GLOM</name>
<protein>
    <submittedName>
        <fullName evidence="1">24342_t:CDS:1</fullName>
    </submittedName>
</protein>
<dbReference type="EMBL" id="CAJVQC010047658">
    <property type="protein sequence ID" value="CAG8785080.1"/>
    <property type="molecule type" value="Genomic_DNA"/>
</dbReference>
<keyword evidence="2" id="KW-1185">Reference proteome</keyword>
<feature type="non-terminal residue" evidence="1">
    <location>
        <position position="229"/>
    </location>
</feature>
<proteinExistence type="predicted"/>
<evidence type="ECO:0000313" key="1">
    <source>
        <dbReference type="EMBL" id="CAG8785080.1"/>
    </source>
</evidence>
<evidence type="ECO:0000313" key="2">
    <source>
        <dbReference type="Proteomes" id="UP000789920"/>
    </source>
</evidence>
<feature type="non-terminal residue" evidence="1">
    <location>
        <position position="1"/>
    </location>
</feature>
<organism evidence="1 2">
    <name type="scientific">Racocetra persica</name>
    <dbReference type="NCBI Taxonomy" id="160502"/>
    <lineage>
        <taxon>Eukaryota</taxon>
        <taxon>Fungi</taxon>
        <taxon>Fungi incertae sedis</taxon>
        <taxon>Mucoromycota</taxon>
        <taxon>Glomeromycotina</taxon>
        <taxon>Glomeromycetes</taxon>
        <taxon>Diversisporales</taxon>
        <taxon>Gigasporaceae</taxon>
        <taxon>Racocetra</taxon>
    </lineage>
</organism>
<reference evidence="1" key="1">
    <citation type="submission" date="2021-06" db="EMBL/GenBank/DDBJ databases">
        <authorList>
            <person name="Kallberg Y."/>
            <person name="Tangrot J."/>
            <person name="Rosling A."/>
        </authorList>
    </citation>
    <scope>NUCLEOTIDE SEQUENCE</scope>
    <source>
        <strain evidence="1">MA461A</strain>
    </source>
</reference>
<dbReference type="Proteomes" id="UP000789920">
    <property type="component" value="Unassembled WGS sequence"/>
</dbReference>
<accession>A0ACA9RAZ0</accession>
<sequence>SLNQILKEIYYLFRIADTIQWQLVRSKLRVVGKMLDNDFGKVTMDEGTTFGAAAPDILSWFEQADESNNTLLDDNANESNNHPLDDSTKSITQPQDDDLFNWPYDYDNDISVIDLTAPSLNSSQISQTHSNNINIVDLESETTKKHELCNSNNNSNERDAEYDESIWQCWDQKDYSTHWLKYTNFGIMPPDYVISDPGYTEYISQFSKPSPSVASPCTIFPRRDNSKDS</sequence>